<dbReference type="PANTHER" id="PTHR10513:SF46">
    <property type="entry name" value="DEOXYGUANOSINE KINASE"/>
    <property type="match status" value="1"/>
</dbReference>
<keyword evidence="2" id="KW-0547">Nucleotide-binding</keyword>
<dbReference type="Pfam" id="PF01712">
    <property type="entry name" value="dNK"/>
    <property type="match status" value="1"/>
</dbReference>
<feature type="binding site" evidence="2">
    <location>
        <begin position="140"/>
        <end position="144"/>
    </location>
    <ligand>
        <name>ATP</name>
        <dbReference type="ChEBI" id="CHEBI:30616"/>
    </ligand>
</feature>
<evidence type="ECO:0000313" key="5">
    <source>
        <dbReference type="EMBL" id="KDA54853.1"/>
    </source>
</evidence>
<dbReference type="STRING" id="1312852.EG19_03365"/>
<dbReference type="OrthoDB" id="9776634at2"/>
<dbReference type="Proteomes" id="UP000027284">
    <property type="component" value="Unassembled WGS sequence"/>
</dbReference>
<dbReference type="GO" id="GO:0005524">
    <property type="term" value="F:ATP binding"/>
    <property type="evidence" value="ECO:0007669"/>
    <property type="project" value="UniProtKB-KW"/>
</dbReference>
<keyword evidence="5" id="KW-0418">Kinase</keyword>
<proteinExistence type="predicted"/>
<dbReference type="CDD" id="cd01673">
    <property type="entry name" value="dNK"/>
    <property type="match status" value="1"/>
</dbReference>
<feature type="binding site" evidence="2">
    <location>
        <begin position="184"/>
        <end position="186"/>
    </location>
    <ligand>
        <name>ATP</name>
        <dbReference type="ChEBI" id="CHEBI:30616"/>
    </ligand>
</feature>
<keyword evidence="5" id="KW-0808">Transferase</keyword>
<feature type="active site" description="Proton acceptor" evidence="1">
    <location>
        <position position="88"/>
    </location>
</feature>
<dbReference type="EMBL" id="DSHW01000382">
    <property type="protein sequence ID" value="HEQ88760.1"/>
    <property type="molecule type" value="Genomic_DNA"/>
</dbReference>
<evidence type="ECO:0000256" key="2">
    <source>
        <dbReference type="PIRSR" id="PIRSR000705-3"/>
    </source>
</evidence>
<dbReference type="EMBL" id="JMFG01000002">
    <property type="protein sequence ID" value="KDA54853.1"/>
    <property type="molecule type" value="Genomic_DNA"/>
</dbReference>
<dbReference type="InterPro" id="IPR002624">
    <property type="entry name" value="DCK/DGK"/>
</dbReference>
<reference evidence="4" key="2">
    <citation type="journal article" date="2020" name="mSystems">
        <title>Genome- and Community-Level Interaction Insights into Carbon Utilization and Element Cycling Functions of Hydrothermarchaeota in Hydrothermal Sediment.</title>
        <authorList>
            <person name="Zhou Z."/>
            <person name="Liu Y."/>
            <person name="Xu W."/>
            <person name="Pan J."/>
            <person name="Luo Z.H."/>
            <person name="Li M."/>
        </authorList>
    </citation>
    <scope>NUCLEOTIDE SEQUENCE [LARGE SCALE GENOMIC DNA]</scope>
    <source>
        <strain evidence="4">SpSt-186</strain>
    </source>
</reference>
<organism evidence="5 6">
    <name type="scientific">Thermoanaerobaculum aquaticum</name>
    <dbReference type="NCBI Taxonomy" id="1312852"/>
    <lineage>
        <taxon>Bacteria</taxon>
        <taxon>Pseudomonadati</taxon>
        <taxon>Acidobacteriota</taxon>
        <taxon>Thermoanaerobaculia</taxon>
        <taxon>Thermoanaerobaculales</taxon>
        <taxon>Thermoanaerobaculaceae</taxon>
        <taxon>Thermoanaerobaculum</taxon>
    </lineage>
</organism>
<evidence type="ECO:0000313" key="6">
    <source>
        <dbReference type="Proteomes" id="UP000027284"/>
    </source>
</evidence>
<dbReference type="PANTHER" id="PTHR10513">
    <property type="entry name" value="DEOXYNUCLEOSIDE KINASE"/>
    <property type="match status" value="1"/>
</dbReference>
<comment type="caution">
    <text evidence="5">The sequence shown here is derived from an EMBL/GenBank/DDBJ whole genome shotgun (WGS) entry which is preliminary data.</text>
</comment>
<protein>
    <submittedName>
        <fullName evidence="5">Deoxyadenosine kinase</fullName>
    </submittedName>
    <submittedName>
        <fullName evidence="4">Deoxynucleoside kinase</fullName>
    </submittedName>
</protein>
<dbReference type="InterPro" id="IPR050566">
    <property type="entry name" value="Deoxyribonucleoside_kinase"/>
</dbReference>
<feature type="binding site" evidence="2">
    <location>
        <begin position="15"/>
        <end position="23"/>
    </location>
    <ligand>
        <name>ATP</name>
        <dbReference type="ChEBI" id="CHEBI:30616"/>
    </ligand>
</feature>
<reference evidence="5 6" key="1">
    <citation type="submission" date="2014-04" db="EMBL/GenBank/DDBJ databases">
        <title>The Genome Sequence of Thermoanaerobaculum aquaticum MP-01, The First Cultivated Group 23 Acidobacterium.</title>
        <authorList>
            <person name="Stamps B.W."/>
            <person name="Losey N.A."/>
            <person name="Lawson P.A."/>
            <person name="Stevenson B.S."/>
        </authorList>
    </citation>
    <scope>NUCLEOTIDE SEQUENCE [LARGE SCALE GENOMIC DNA]</scope>
    <source>
        <strain evidence="5 6">MP-01</strain>
    </source>
</reference>
<dbReference type="PIRSF" id="PIRSF000705">
    <property type="entry name" value="DNK"/>
    <property type="match status" value="1"/>
</dbReference>
<dbReference type="InterPro" id="IPR027417">
    <property type="entry name" value="P-loop_NTPase"/>
</dbReference>
<dbReference type="GO" id="GO:0019136">
    <property type="term" value="F:deoxynucleoside kinase activity"/>
    <property type="evidence" value="ECO:0007669"/>
    <property type="project" value="InterPro"/>
</dbReference>
<evidence type="ECO:0000256" key="1">
    <source>
        <dbReference type="PIRSR" id="PIRSR000705-1"/>
    </source>
</evidence>
<keyword evidence="2" id="KW-0067">ATP-binding</keyword>
<keyword evidence="6" id="KW-1185">Reference proteome</keyword>
<dbReference type="Gene3D" id="3.40.50.300">
    <property type="entry name" value="P-loop containing nucleotide triphosphate hydrolases"/>
    <property type="match status" value="1"/>
</dbReference>
<sequence length="217" mass="24867">MSETPFPFRHVAVEGPIGVGKTSLVERLAARFSGVKVLEDVTNPFLEPFYRGVPGAAFQAQVFFLLSRYQQQVELQQPELFTQLVVADYTMAKDRIFARLNLSDAEFALYDRLYSLLVPGLPKPDLVVYLEASVEVCLERIRKRGRPFERTIDAAYLRRLKEAYAEFFFHYNETPLLVVNTDDLDFVHREQDFDALVAKMVRVRRGTHVFIPLGSGT</sequence>
<evidence type="ECO:0000259" key="3">
    <source>
        <dbReference type="Pfam" id="PF01712"/>
    </source>
</evidence>
<evidence type="ECO:0000313" key="4">
    <source>
        <dbReference type="EMBL" id="HEQ88760.1"/>
    </source>
</evidence>
<feature type="domain" description="Deoxynucleoside kinase" evidence="3">
    <location>
        <begin position="12"/>
        <end position="200"/>
    </location>
</feature>
<name>A0A062XVG7_9BACT</name>
<gene>
    <name evidence="5" type="ORF">EG19_03365</name>
    <name evidence="4" type="ORF">ENP06_05035</name>
</gene>
<dbReference type="RefSeq" id="WP_038046188.1">
    <property type="nucleotide sequence ID" value="NZ_JMFG01000002.1"/>
</dbReference>
<dbReference type="GO" id="GO:0005737">
    <property type="term" value="C:cytoplasm"/>
    <property type="evidence" value="ECO:0007669"/>
    <property type="project" value="TreeGrafter"/>
</dbReference>
<dbReference type="SUPFAM" id="SSF52540">
    <property type="entry name" value="P-loop containing nucleoside triphosphate hydrolases"/>
    <property type="match status" value="1"/>
</dbReference>
<dbReference type="InterPro" id="IPR031314">
    <property type="entry name" value="DNK_dom"/>
</dbReference>
<dbReference type="AlphaFoldDB" id="A0A062XVG7"/>
<accession>A0A062XVG7</accession>